<proteinExistence type="inferred from homology"/>
<evidence type="ECO:0000256" key="4">
    <source>
        <dbReference type="ARBA" id="ARBA00023163"/>
    </source>
</evidence>
<dbReference type="Proteomes" id="UP000029082">
    <property type="component" value="Unassembled WGS sequence"/>
</dbReference>
<sequence>MNDDELKADAANGDTVSGDVVNDGTVSDGNAQGDAANNDAAQADGAAQAEDTQAEDTQAEDTSTDIAANVTADSSTGDAGVDAAADSDTADTADSANTDSANADSNAEVSAADDVLTDGAHSAAVSADAADGAETADTNTDAQQADDGETAASADSADNADAASGDDAGARAVKEFSKSLRTLDGKWYVLHTYSGYEKRVKTNVESRVQSFGLEDKIFQVEVPMEEVEKHTDKGKKVVTRVRIPGYVLIRMWPDENARRIVRETEAVTGFVGPTKDPAPLSRKEVVRMMAPMIASEALKEAGDKPAVAKKRTVEVSYAVGDQVTVTDGPFATMAAMVSDVEPTTQKLTVLVSIFGRDTPVELGFDQVEKLV</sequence>
<dbReference type="SUPFAM" id="SSF50104">
    <property type="entry name" value="Translation proteins SH3-like domain"/>
    <property type="match status" value="1"/>
</dbReference>
<evidence type="ECO:0000256" key="8">
    <source>
        <dbReference type="SAM" id="MobiDB-lite"/>
    </source>
</evidence>
<evidence type="ECO:0000256" key="6">
    <source>
        <dbReference type="NCBIfam" id="TIGR00922"/>
    </source>
</evidence>
<keyword evidence="11" id="KW-1185">Reference proteome</keyword>
<keyword evidence="3 5" id="KW-0805">Transcription regulation</keyword>
<evidence type="ECO:0000256" key="2">
    <source>
        <dbReference type="ARBA" id="ARBA00022814"/>
    </source>
</evidence>
<dbReference type="PROSITE" id="PS01014">
    <property type="entry name" value="NUSG"/>
    <property type="match status" value="1"/>
</dbReference>
<dbReference type="PANTHER" id="PTHR30265">
    <property type="entry name" value="RHO-INTERACTING TRANSCRIPTION TERMINATION FACTOR NUSG"/>
    <property type="match status" value="1"/>
</dbReference>
<evidence type="ECO:0000313" key="11">
    <source>
        <dbReference type="Proteomes" id="UP000029082"/>
    </source>
</evidence>
<dbReference type="EMBL" id="JGZE01000012">
    <property type="protein sequence ID" value="KFI76731.1"/>
    <property type="molecule type" value="Genomic_DNA"/>
</dbReference>
<dbReference type="InterPro" id="IPR015869">
    <property type="entry name" value="Transcrpt_antiterm_NusG_bac_CS"/>
</dbReference>
<keyword evidence="2 5" id="KW-0889">Transcription antitermination</keyword>
<dbReference type="GO" id="GO:0005829">
    <property type="term" value="C:cytosol"/>
    <property type="evidence" value="ECO:0007669"/>
    <property type="project" value="UniProtKB-ARBA"/>
</dbReference>
<dbReference type="InterPro" id="IPR047050">
    <property type="entry name" value="NGN"/>
</dbReference>
<keyword evidence="1 5" id="KW-0806">Transcription termination</keyword>
<dbReference type="STRING" id="1437603.GCA_000771525_00616"/>
<dbReference type="Gene3D" id="2.30.30.30">
    <property type="match status" value="1"/>
</dbReference>
<dbReference type="GO" id="GO:0006353">
    <property type="term" value="P:DNA-templated transcription termination"/>
    <property type="evidence" value="ECO:0007669"/>
    <property type="project" value="UniProtKB-UniRule"/>
</dbReference>
<dbReference type="FunFam" id="2.30.30.30:FF:000002">
    <property type="entry name" value="Transcription termination/antitermination factor NusG"/>
    <property type="match status" value="1"/>
</dbReference>
<dbReference type="RefSeq" id="WP_420895984.1">
    <property type="nucleotide sequence ID" value="NZ_JDUO01000002.1"/>
</dbReference>
<dbReference type="SMART" id="SM00738">
    <property type="entry name" value="NGN"/>
    <property type="match status" value="1"/>
</dbReference>
<dbReference type="GO" id="GO:0032784">
    <property type="term" value="P:regulation of DNA-templated transcription elongation"/>
    <property type="evidence" value="ECO:0007669"/>
    <property type="project" value="InterPro"/>
</dbReference>
<feature type="domain" description="NusG-like N-terminal" evidence="9">
    <location>
        <begin position="184"/>
        <end position="292"/>
    </location>
</feature>
<comment type="function">
    <text evidence="5 7">Participates in transcription elongation, termination and antitermination.</text>
</comment>
<dbReference type="eggNOG" id="COG0250">
    <property type="taxonomic scope" value="Bacteria"/>
</dbReference>
<dbReference type="AlphaFoldDB" id="A0A087C0D1"/>
<dbReference type="InterPro" id="IPR001062">
    <property type="entry name" value="Transcrpt_antiterm_NusG"/>
</dbReference>
<evidence type="ECO:0000259" key="9">
    <source>
        <dbReference type="SMART" id="SM00738"/>
    </source>
</evidence>
<feature type="compositionally biased region" description="Low complexity" evidence="8">
    <location>
        <begin position="118"/>
        <end position="143"/>
    </location>
</feature>
<dbReference type="NCBIfam" id="TIGR00922">
    <property type="entry name" value="nusG"/>
    <property type="match status" value="1"/>
</dbReference>
<dbReference type="SUPFAM" id="SSF82679">
    <property type="entry name" value="N-utilization substance G protein NusG, N-terminal domain"/>
    <property type="match status" value="1"/>
</dbReference>
<dbReference type="InterPro" id="IPR006645">
    <property type="entry name" value="NGN-like_dom"/>
</dbReference>
<dbReference type="InterPro" id="IPR043425">
    <property type="entry name" value="NusG-like"/>
</dbReference>
<organism evidence="10 11">
    <name type="scientific">Bifidobacterium mongoliense DSM 21395</name>
    <dbReference type="NCBI Taxonomy" id="1437603"/>
    <lineage>
        <taxon>Bacteria</taxon>
        <taxon>Bacillati</taxon>
        <taxon>Actinomycetota</taxon>
        <taxon>Actinomycetes</taxon>
        <taxon>Bifidobacteriales</taxon>
        <taxon>Bifidobacteriaceae</taxon>
        <taxon>Bifidobacterium</taxon>
    </lineage>
</organism>
<dbReference type="InterPro" id="IPR008991">
    <property type="entry name" value="Translation_prot_SH3-like_sf"/>
</dbReference>
<dbReference type="CDD" id="cd09891">
    <property type="entry name" value="NGN_Bact_1"/>
    <property type="match status" value="1"/>
</dbReference>
<dbReference type="PANTHER" id="PTHR30265:SF2">
    <property type="entry name" value="TRANSCRIPTION TERMINATION_ANTITERMINATION PROTEIN NUSG"/>
    <property type="match status" value="1"/>
</dbReference>
<evidence type="ECO:0000256" key="1">
    <source>
        <dbReference type="ARBA" id="ARBA00022472"/>
    </source>
</evidence>
<evidence type="ECO:0000256" key="5">
    <source>
        <dbReference type="HAMAP-Rule" id="MF_00948"/>
    </source>
</evidence>
<dbReference type="Pfam" id="PF02357">
    <property type="entry name" value="NusG"/>
    <property type="match status" value="1"/>
</dbReference>
<feature type="compositionally biased region" description="Acidic residues" evidence="8">
    <location>
        <begin position="52"/>
        <end position="63"/>
    </location>
</feature>
<evidence type="ECO:0000313" key="10">
    <source>
        <dbReference type="EMBL" id="KFI76731.1"/>
    </source>
</evidence>
<dbReference type="HAMAP" id="MF_00948">
    <property type="entry name" value="NusG"/>
    <property type="match status" value="1"/>
</dbReference>
<name>A0A087C0D1_9BIFI</name>
<keyword evidence="4 5" id="KW-0804">Transcription</keyword>
<dbReference type="InterPro" id="IPR036735">
    <property type="entry name" value="NGN_dom_sf"/>
</dbReference>
<feature type="compositionally biased region" description="Low complexity" evidence="8">
    <location>
        <begin position="28"/>
        <end position="51"/>
    </location>
</feature>
<comment type="similarity">
    <text evidence="5 7">Belongs to the NusG family.</text>
</comment>
<reference evidence="10 11" key="1">
    <citation type="submission" date="2014-03" db="EMBL/GenBank/DDBJ databases">
        <title>Genomics of Bifidobacteria.</title>
        <authorList>
            <person name="Ventura M."/>
            <person name="Milani C."/>
            <person name="Lugli G.A."/>
        </authorList>
    </citation>
    <scope>NUCLEOTIDE SEQUENCE [LARGE SCALE GENOMIC DNA]</scope>
    <source>
        <strain evidence="10 11">DSM 21395</strain>
    </source>
</reference>
<dbReference type="InterPro" id="IPR014722">
    <property type="entry name" value="Rib_uL2_dom2"/>
</dbReference>
<dbReference type="Gene3D" id="3.30.70.940">
    <property type="entry name" value="NusG, N-terminal domain"/>
    <property type="match status" value="1"/>
</dbReference>
<feature type="compositionally biased region" description="Low complexity" evidence="8">
    <location>
        <begin position="72"/>
        <end position="107"/>
    </location>
</feature>
<dbReference type="CDD" id="cd06091">
    <property type="entry name" value="KOW_NusG"/>
    <property type="match status" value="1"/>
</dbReference>
<gene>
    <name evidence="5" type="primary">nusG</name>
    <name evidence="10" type="ORF">BMON_0867</name>
</gene>
<evidence type="ECO:0000256" key="7">
    <source>
        <dbReference type="RuleBase" id="RU000538"/>
    </source>
</evidence>
<evidence type="ECO:0000256" key="3">
    <source>
        <dbReference type="ARBA" id="ARBA00023015"/>
    </source>
</evidence>
<feature type="compositionally biased region" description="Low complexity" evidence="8">
    <location>
        <begin position="150"/>
        <end position="167"/>
    </location>
</feature>
<dbReference type="PRINTS" id="PR00338">
    <property type="entry name" value="NUSGTNSCPFCT"/>
</dbReference>
<protein>
    <recommendedName>
        <fullName evidence="5 6">Transcription termination/antitermination protein NusG</fullName>
    </recommendedName>
</protein>
<accession>A0A087C0D1</accession>
<dbReference type="GO" id="GO:0031564">
    <property type="term" value="P:transcription antitermination"/>
    <property type="evidence" value="ECO:0007669"/>
    <property type="project" value="UniProtKB-UniRule"/>
</dbReference>
<comment type="caution">
    <text evidence="10">The sequence shown here is derived from an EMBL/GenBank/DDBJ whole genome shotgun (WGS) entry which is preliminary data.</text>
</comment>
<dbReference type="GeneID" id="93093867"/>
<feature type="region of interest" description="Disordered" evidence="8">
    <location>
        <begin position="1"/>
        <end position="167"/>
    </location>
</feature>
<dbReference type="GO" id="GO:0006354">
    <property type="term" value="P:DNA-templated transcription elongation"/>
    <property type="evidence" value="ECO:0007669"/>
    <property type="project" value="UniProtKB-UniRule"/>
</dbReference>